<proteinExistence type="predicted"/>
<sequence length="1013" mass="109264">MGVYTMASNNFATGLKRSALTVALGMCFVGGVQAQSNSAGAVTGRAASGDTITITNPATGFSRTITVDGSGSYRFSALPTGQYQLSRNGGATRPVTVNVGSAANIDFVSSGGDATTLDTVTVVGSGAINPIDVSSVESTTILTAEQIAKIPVARDTTAVALLAPGTVRGDAAFGNLASFGGASVAENQYFFNGFNITNSFNNLNFAQVPFEAIAEQQTKTGGYGAEFGRSTGGVVNQISRRGTNEFMAGGNIFYTPGSMRETFPNQVLNDGTVVANNSNDKFADELTAAVWAGGALVKDRLFAYGLVQYTRIDNNLALPGTTAGKSSSDINVQPKWLLKMDWNISDNHIIEFTGISDKREIETDYFTTTVTGGIPNSGVYTGTEFSEFGGNTYIGKYTGYLSDNFTLSVLAGTTESARGNYSVSSSGLVNEYNGTVGVPAAGCPVIVDARPSVVNNTIVGRSGCSIADILGRPDAKDTRDQFRIDAEWQLGDHLLRAGIDIDNFESVAGESYSGGAVWRYGRYAATGNTSENEVVRKRVFQSGSTVAVDQTAYYIEDSWSVTDNFIAYMGLRWDNFKNMNGEGETFAEIKNQFAPRLGFSWDVFGDSTFKVYGNAGRYALPLTATVAVRGASKSLFSEQYYTYTGVDPVTGAPTGLTLIDNPANGRPIRYLNNEFGVGKNPETIADVDLKPMYQDEYILGMQKQITDSFSLGARLIHRDLKAAIDDQCDYRPLLAWAFANGFTDNGSHGFQEVADKTLPTDVAVYNPGFAFCHLYNPGEDATFRMDVNGDGVLETVEIDADVLGPKAKRKYTAFEVFFESSFERGFLQGSYTFAKNIGNTEGGVKSDIGQDDTGTTQDFDYPELAEGSYGYLPNDRRHSLKLFGSYDLTDTVSIGGNFSAQSGRPINCFGYHPISPNYGNSYFYCDGEQVDRGTAGRTPWTQKLDMNVSWQPAFASDKLTFKVDVFNVFNSRKPVTVNEFGEDAGGNLQPNVYKSVNGWQTPRAVRFMVQYDF</sequence>
<organism evidence="9 10">
    <name type="scientific">Thermomonas carbonis</name>
    <dbReference type="NCBI Taxonomy" id="1463158"/>
    <lineage>
        <taxon>Bacteria</taxon>
        <taxon>Pseudomonadati</taxon>
        <taxon>Pseudomonadota</taxon>
        <taxon>Gammaproteobacteria</taxon>
        <taxon>Lysobacterales</taxon>
        <taxon>Lysobacteraceae</taxon>
        <taxon>Thermomonas</taxon>
    </lineage>
</organism>
<dbReference type="SUPFAM" id="SSF56935">
    <property type="entry name" value="Porins"/>
    <property type="match status" value="1"/>
</dbReference>
<evidence type="ECO:0000313" key="10">
    <source>
        <dbReference type="Proteomes" id="UP000515804"/>
    </source>
</evidence>
<dbReference type="RefSeq" id="WP_187552910.1">
    <property type="nucleotide sequence ID" value="NZ_CP060719.1"/>
</dbReference>
<dbReference type="PANTHER" id="PTHR30069:SF46">
    <property type="entry name" value="OAR PROTEIN"/>
    <property type="match status" value="1"/>
</dbReference>
<dbReference type="InterPro" id="IPR036942">
    <property type="entry name" value="Beta-barrel_TonB_sf"/>
</dbReference>
<dbReference type="Pfam" id="PF25183">
    <property type="entry name" value="OMP_b-brl_4"/>
    <property type="match status" value="1"/>
</dbReference>
<keyword evidence="10" id="KW-1185">Reference proteome</keyword>
<reference evidence="9 10" key="1">
    <citation type="submission" date="2020-08" db="EMBL/GenBank/DDBJ databases">
        <title>Genome sequence of Thermomonas carbonis KCTC 42013T.</title>
        <authorList>
            <person name="Hyun D.-W."/>
            <person name="Bae J.-W."/>
        </authorList>
    </citation>
    <scope>NUCLEOTIDE SEQUENCE [LARGE SCALE GENOMIC DNA]</scope>
    <source>
        <strain evidence="9 10">KCTC 42013</strain>
    </source>
</reference>
<evidence type="ECO:0000256" key="6">
    <source>
        <dbReference type="ARBA" id="ARBA00023237"/>
    </source>
</evidence>
<feature type="chain" id="PRO_5028835930" evidence="7">
    <location>
        <begin position="35"/>
        <end position="1013"/>
    </location>
</feature>
<keyword evidence="2" id="KW-0813">Transport</keyword>
<dbReference type="AlphaFoldDB" id="A0A7G9SRB9"/>
<dbReference type="SUPFAM" id="SSF117074">
    <property type="entry name" value="Hypothetical protein PA1324"/>
    <property type="match status" value="1"/>
</dbReference>
<dbReference type="Gene3D" id="2.170.130.10">
    <property type="entry name" value="TonB-dependent receptor, plug domain"/>
    <property type="match status" value="1"/>
</dbReference>
<dbReference type="InterPro" id="IPR057601">
    <property type="entry name" value="Oar-like_b-barrel"/>
</dbReference>
<feature type="domain" description="TonB-dependent transporter Oar-like beta-barrel" evidence="8">
    <location>
        <begin position="325"/>
        <end position="580"/>
    </location>
</feature>
<name>A0A7G9SRB9_9GAMM</name>
<dbReference type="PANTHER" id="PTHR30069">
    <property type="entry name" value="TONB-DEPENDENT OUTER MEMBRANE RECEPTOR"/>
    <property type="match status" value="1"/>
</dbReference>
<dbReference type="GO" id="GO:0009279">
    <property type="term" value="C:cell outer membrane"/>
    <property type="evidence" value="ECO:0007669"/>
    <property type="project" value="UniProtKB-SubCell"/>
</dbReference>
<keyword evidence="9" id="KW-0675">Receptor</keyword>
<dbReference type="GO" id="GO:0015344">
    <property type="term" value="F:siderophore uptake transmembrane transporter activity"/>
    <property type="evidence" value="ECO:0007669"/>
    <property type="project" value="TreeGrafter"/>
</dbReference>
<comment type="subcellular location">
    <subcellularLocation>
        <location evidence="1">Cell outer membrane</location>
        <topology evidence="1">Multi-pass membrane protein</topology>
    </subcellularLocation>
</comment>
<dbReference type="Gene3D" id="2.40.170.20">
    <property type="entry name" value="TonB-dependent receptor, beta-barrel domain"/>
    <property type="match status" value="1"/>
</dbReference>
<protein>
    <submittedName>
        <fullName evidence="9">TonB-dependent receptor</fullName>
    </submittedName>
</protein>
<dbReference type="EMBL" id="CP060719">
    <property type="protein sequence ID" value="QNN70394.1"/>
    <property type="molecule type" value="Genomic_DNA"/>
</dbReference>
<keyword evidence="3" id="KW-1134">Transmembrane beta strand</keyword>
<gene>
    <name evidence="9" type="ORF">H9L16_01785</name>
</gene>
<dbReference type="Pfam" id="PF13620">
    <property type="entry name" value="CarboxypepD_reg"/>
    <property type="match status" value="1"/>
</dbReference>
<evidence type="ECO:0000259" key="8">
    <source>
        <dbReference type="Pfam" id="PF25183"/>
    </source>
</evidence>
<dbReference type="InterPro" id="IPR037066">
    <property type="entry name" value="Plug_dom_sf"/>
</dbReference>
<evidence type="ECO:0000256" key="2">
    <source>
        <dbReference type="ARBA" id="ARBA00022448"/>
    </source>
</evidence>
<dbReference type="GO" id="GO:0044718">
    <property type="term" value="P:siderophore transmembrane transport"/>
    <property type="evidence" value="ECO:0007669"/>
    <property type="project" value="TreeGrafter"/>
</dbReference>
<dbReference type="Proteomes" id="UP000515804">
    <property type="component" value="Chromosome"/>
</dbReference>
<keyword evidence="7" id="KW-0732">Signal</keyword>
<evidence type="ECO:0000256" key="7">
    <source>
        <dbReference type="SAM" id="SignalP"/>
    </source>
</evidence>
<evidence type="ECO:0000256" key="3">
    <source>
        <dbReference type="ARBA" id="ARBA00022452"/>
    </source>
</evidence>
<feature type="signal peptide" evidence="7">
    <location>
        <begin position="1"/>
        <end position="34"/>
    </location>
</feature>
<accession>A0A7G9SRB9</accession>
<keyword evidence="6" id="KW-0998">Cell outer membrane</keyword>
<keyword evidence="5" id="KW-0472">Membrane</keyword>
<dbReference type="InterPro" id="IPR039426">
    <property type="entry name" value="TonB-dep_rcpt-like"/>
</dbReference>
<evidence type="ECO:0000256" key="5">
    <source>
        <dbReference type="ARBA" id="ARBA00023136"/>
    </source>
</evidence>
<evidence type="ECO:0000256" key="1">
    <source>
        <dbReference type="ARBA" id="ARBA00004571"/>
    </source>
</evidence>
<dbReference type="KEGG" id="tcn:H9L16_01785"/>
<evidence type="ECO:0000256" key="4">
    <source>
        <dbReference type="ARBA" id="ARBA00022692"/>
    </source>
</evidence>
<keyword evidence="4" id="KW-0812">Transmembrane</keyword>
<evidence type="ECO:0000313" key="9">
    <source>
        <dbReference type="EMBL" id="QNN70394.1"/>
    </source>
</evidence>